<name>A0ABR4QLU7_9CEST</name>
<dbReference type="EMBL" id="JAKROA010000002">
    <property type="protein sequence ID" value="KAL5110746.1"/>
    <property type="molecule type" value="Genomic_DNA"/>
</dbReference>
<accession>A0ABR4QLU7</accession>
<evidence type="ECO:0000313" key="2">
    <source>
        <dbReference type="Proteomes" id="UP001651158"/>
    </source>
</evidence>
<comment type="caution">
    <text evidence="1">The sequence shown here is derived from an EMBL/GenBank/DDBJ whole genome shotgun (WGS) entry which is preliminary data.</text>
</comment>
<sequence>MFAVNMTVKNDSGMLGIAVSIGNTLTKGFSPPYIPQTIRTYQNLSFFVYSIGPIFAHLHKFTLRSLIEAGLCCTLRYTQGGLCAAIHDTTFIFARDHLKDVLSSTIRLWLLPTSHNHLPHCLRTDWTAGKPEPTDASTSSFTSATAADAATTDTTGATVALASRKQEIGKKSLVNLRTRSSKACIVGQDADMAATHPAERTFITFTTHLMDNIIPIWIIDLQW</sequence>
<evidence type="ECO:0000313" key="1">
    <source>
        <dbReference type="EMBL" id="KAL5110746.1"/>
    </source>
</evidence>
<proteinExistence type="predicted"/>
<protein>
    <submittedName>
        <fullName evidence="1">Uncharacterized protein</fullName>
    </submittedName>
</protein>
<reference evidence="1 2" key="1">
    <citation type="journal article" date="2022" name="Front. Cell. Infect. Microbiol.">
        <title>The Genomes of Two Strains of Taenia crassiceps the Animal Model for the Study of Human Cysticercosis.</title>
        <authorList>
            <person name="Bobes R.J."/>
            <person name="Estrada K."/>
            <person name="Rios-Valencia D.G."/>
            <person name="Calderon-Gallegos A."/>
            <person name="de la Torre P."/>
            <person name="Carrero J.C."/>
            <person name="Sanchez-Flores A."/>
            <person name="Laclette J.P."/>
        </authorList>
    </citation>
    <scope>NUCLEOTIDE SEQUENCE [LARGE SCALE GENOMIC DNA]</scope>
    <source>
        <strain evidence="1">WFUcys</strain>
    </source>
</reference>
<organism evidence="1 2">
    <name type="scientific">Taenia crassiceps</name>
    <dbReference type="NCBI Taxonomy" id="6207"/>
    <lineage>
        <taxon>Eukaryota</taxon>
        <taxon>Metazoa</taxon>
        <taxon>Spiralia</taxon>
        <taxon>Lophotrochozoa</taxon>
        <taxon>Platyhelminthes</taxon>
        <taxon>Cestoda</taxon>
        <taxon>Eucestoda</taxon>
        <taxon>Cyclophyllidea</taxon>
        <taxon>Taeniidae</taxon>
        <taxon>Taenia</taxon>
    </lineage>
</organism>
<keyword evidence="2" id="KW-1185">Reference proteome</keyword>
<dbReference type="Proteomes" id="UP001651158">
    <property type="component" value="Unassembled WGS sequence"/>
</dbReference>
<gene>
    <name evidence="1" type="ORF">TcWFU_008002</name>
</gene>